<keyword evidence="12" id="KW-0966">Cell projection</keyword>
<dbReference type="GO" id="GO:0009425">
    <property type="term" value="C:bacterial-type flagellum basal body"/>
    <property type="evidence" value="ECO:0007669"/>
    <property type="project" value="UniProtKB-SubCell"/>
</dbReference>
<evidence type="ECO:0000256" key="7">
    <source>
        <dbReference type="ARBA" id="ARBA00022779"/>
    </source>
</evidence>
<dbReference type="Pfam" id="PF01052">
    <property type="entry name" value="FliMN_C"/>
    <property type="match status" value="1"/>
</dbReference>
<dbReference type="NCBIfam" id="TIGR01397">
    <property type="entry name" value="fliM_switch"/>
    <property type="match status" value="1"/>
</dbReference>
<name>A0A974Y318_9THEO</name>
<proteinExistence type="inferred from homology"/>
<reference evidence="12" key="1">
    <citation type="submission" date="2020-08" db="EMBL/GenBank/DDBJ databases">
        <title>Genomic insights into the carbon and energy metabolism of the first obligate autotrophic acetogenic bacterium Aceticella autotrophica gen. nov., sp. nov.</title>
        <authorList>
            <person name="Toshchakov S.V."/>
            <person name="Elcheninov A.G."/>
            <person name="Kublanov I.V."/>
            <person name="Frolov E.N."/>
            <person name="Lebedinsky A.V."/>
        </authorList>
    </citation>
    <scope>NUCLEOTIDE SEQUENCE</scope>
    <source>
        <strain evidence="12">3443-3Ac</strain>
    </source>
</reference>
<protein>
    <recommendedName>
        <fullName evidence="4 10">Flagellar motor switch protein FliM</fullName>
    </recommendedName>
</protein>
<dbReference type="GO" id="GO:0005886">
    <property type="term" value="C:plasma membrane"/>
    <property type="evidence" value="ECO:0007669"/>
    <property type="project" value="UniProtKB-SubCell"/>
</dbReference>
<evidence type="ECO:0000256" key="6">
    <source>
        <dbReference type="ARBA" id="ARBA00022500"/>
    </source>
</evidence>
<dbReference type="PIRSF" id="PIRSF002888">
    <property type="entry name" value="FliM"/>
    <property type="match status" value="1"/>
</dbReference>
<dbReference type="CDD" id="cd17908">
    <property type="entry name" value="FliM"/>
    <property type="match status" value="1"/>
</dbReference>
<dbReference type="PANTHER" id="PTHR30034:SF6">
    <property type="entry name" value="YOP PROTEINS TRANSLOCATION PROTEIN Q"/>
    <property type="match status" value="1"/>
</dbReference>
<keyword evidence="12" id="KW-0282">Flagellum</keyword>
<dbReference type="Gene3D" id="3.40.1550.10">
    <property type="entry name" value="CheC-like"/>
    <property type="match status" value="1"/>
</dbReference>
<dbReference type="Pfam" id="PF02154">
    <property type="entry name" value="FliM"/>
    <property type="match status" value="1"/>
</dbReference>
<evidence type="ECO:0000256" key="3">
    <source>
        <dbReference type="ARBA" id="ARBA00011049"/>
    </source>
</evidence>
<dbReference type="GO" id="GO:0003774">
    <property type="term" value="F:cytoskeletal motor activity"/>
    <property type="evidence" value="ECO:0007669"/>
    <property type="project" value="InterPro"/>
</dbReference>
<keyword evidence="12" id="KW-0969">Cilium</keyword>
<dbReference type="Gene3D" id="2.30.330.10">
    <property type="entry name" value="SpoA-like"/>
    <property type="match status" value="1"/>
</dbReference>
<evidence type="ECO:0000256" key="4">
    <source>
        <dbReference type="ARBA" id="ARBA00021898"/>
    </source>
</evidence>
<dbReference type="GO" id="GO:0071978">
    <property type="term" value="P:bacterial-type flagellum-dependent swarming motility"/>
    <property type="evidence" value="ECO:0007669"/>
    <property type="project" value="TreeGrafter"/>
</dbReference>
<comment type="similarity">
    <text evidence="3">Belongs to the FliM family.</text>
</comment>
<keyword evidence="7" id="KW-0283">Flagellar rotation</keyword>
<keyword evidence="13" id="KW-1185">Reference proteome</keyword>
<dbReference type="PANTHER" id="PTHR30034">
    <property type="entry name" value="FLAGELLAR MOTOR SWITCH PROTEIN FLIM"/>
    <property type="match status" value="1"/>
</dbReference>
<keyword evidence="8" id="KW-0472">Membrane</keyword>
<evidence type="ECO:0000256" key="10">
    <source>
        <dbReference type="NCBIfam" id="TIGR01397"/>
    </source>
</evidence>
<evidence type="ECO:0000259" key="11">
    <source>
        <dbReference type="Pfam" id="PF01052"/>
    </source>
</evidence>
<dbReference type="Proteomes" id="UP000671913">
    <property type="component" value="Chromosome"/>
</dbReference>
<dbReference type="GO" id="GO:0050918">
    <property type="term" value="P:positive chemotaxis"/>
    <property type="evidence" value="ECO:0007669"/>
    <property type="project" value="TreeGrafter"/>
</dbReference>
<dbReference type="KEGG" id="aaut:ACETAC_06705"/>
<dbReference type="SUPFAM" id="SSF101801">
    <property type="entry name" value="Surface presentation of antigens (SPOA)"/>
    <property type="match status" value="1"/>
</dbReference>
<dbReference type="SUPFAM" id="SSF103039">
    <property type="entry name" value="CheC-like"/>
    <property type="match status" value="1"/>
</dbReference>
<evidence type="ECO:0000256" key="1">
    <source>
        <dbReference type="ARBA" id="ARBA00004117"/>
    </source>
</evidence>
<dbReference type="PRINTS" id="PR00955">
    <property type="entry name" value="FLGMOTORFLIM"/>
</dbReference>
<gene>
    <name evidence="12" type="primary">fliM</name>
    <name evidence="12" type="ORF">ACETAC_06705</name>
</gene>
<dbReference type="InterPro" id="IPR036429">
    <property type="entry name" value="SpoA-like_sf"/>
</dbReference>
<evidence type="ECO:0000256" key="2">
    <source>
        <dbReference type="ARBA" id="ARBA00004202"/>
    </source>
</evidence>
<evidence type="ECO:0000313" key="12">
    <source>
        <dbReference type="EMBL" id="QSZ26601.1"/>
    </source>
</evidence>
<organism evidence="12 13">
    <name type="scientific">Aceticella autotrophica</name>
    <dbReference type="NCBI Taxonomy" id="2755338"/>
    <lineage>
        <taxon>Bacteria</taxon>
        <taxon>Bacillati</taxon>
        <taxon>Bacillota</taxon>
        <taxon>Clostridia</taxon>
        <taxon>Thermoanaerobacterales</taxon>
        <taxon>Thermoanaerobacteraceae</taxon>
        <taxon>Aceticella</taxon>
    </lineage>
</organism>
<keyword evidence="5" id="KW-1003">Cell membrane</keyword>
<dbReference type="InterPro" id="IPR028976">
    <property type="entry name" value="CheC-like_sf"/>
</dbReference>
<evidence type="ECO:0000256" key="9">
    <source>
        <dbReference type="ARBA" id="ARBA00023143"/>
    </source>
</evidence>
<evidence type="ECO:0000313" key="13">
    <source>
        <dbReference type="Proteomes" id="UP000671913"/>
    </source>
</evidence>
<keyword evidence="9" id="KW-0975">Bacterial flagellum</keyword>
<dbReference type="EMBL" id="CP060096">
    <property type="protein sequence ID" value="QSZ26601.1"/>
    <property type="molecule type" value="Genomic_DNA"/>
</dbReference>
<keyword evidence="6" id="KW-0145">Chemotaxis</keyword>
<dbReference type="InterPro" id="IPR001543">
    <property type="entry name" value="FliN-like_C"/>
</dbReference>
<evidence type="ECO:0000256" key="8">
    <source>
        <dbReference type="ARBA" id="ARBA00023136"/>
    </source>
</evidence>
<accession>A0A974Y318</accession>
<comment type="subcellular location">
    <subcellularLocation>
        <location evidence="1">Bacterial flagellum basal body</location>
    </subcellularLocation>
    <subcellularLocation>
        <location evidence="2">Cell membrane</location>
        <topology evidence="2">Peripheral membrane protein</topology>
    </subcellularLocation>
</comment>
<sequence length="330" mass="37580">MAEILSQNEIDALLKAFDSGKIDVKEIKDEKKENKIRPYDFKRPNRFSKEQLRTLQMIFENMSRSFTTFLSGYLRTLVQVSVVSVEQITYYEFSNSLTNPVFIAIIDAEPLEGPILLELNSNTTFAIIDKILGGVGKTEMLQRDYTEIEIGLLTRIAKQLMPFVKDSWNNVTEFSPEITKIETNSQFMQIISPNETIALCTLSINLNESEGYINFCIPHIAIEPVLPKLTTKFWFSNNNKQKEGNIQYLKSKISNTYVPVTAVIGTSQITVKDLLNFEIGDIILIDRKYKEPIDIMINGKVKFKGKPGIKNRRNCVKITKTGIKGDEGNE</sequence>
<dbReference type="AlphaFoldDB" id="A0A974Y318"/>
<dbReference type="InterPro" id="IPR001689">
    <property type="entry name" value="Flag_FliM"/>
</dbReference>
<dbReference type="RefSeq" id="WP_284679279.1">
    <property type="nucleotide sequence ID" value="NZ_CP060096.1"/>
</dbReference>
<evidence type="ECO:0000256" key="5">
    <source>
        <dbReference type="ARBA" id="ARBA00022475"/>
    </source>
</evidence>
<feature type="domain" description="Flagellar motor switch protein FliN-like C-terminal" evidence="11">
    <location>
        <begin position="252"/>
        <end position="320"/>
    </location>
</feature>